<dbReference type="RefSeq" id="WP_112782859.1">
    <property type="nucleotide sequence ID" value="NZ_CP030041.1"/>
</dbReference>
<evidence type="ECO:0000313" key="2">
    <source>
        <dbReference type="EMBL" id="AWW29444.1"/>
    </source>
</evidence>
<dbReference type="OrthoDB" id="3831186at2"/>
<dbReference type="SUPFAM" id="SSF47413">
    <property type="entry name" value="lambda repressor-like DNA-binding domains"/>
    <property type="match status" value="1"/>
</dbReference>
<dbReference type="AlphaFoldDB" id="A0A2Z4IEU0"/>
<dbReference type="Gene3D" id="1.10.260.40">
    <property type="entry name" value="lambda repressor-like DNA-binding domains"/>
    <property type="match status" value="1"/>
</dbReference>
<protein>
    <submittedName>
        <fullName evidence="2">DNA-binding protein</fullName>
    </submittedName>
</protein>
<feature type="domain" description="HTH cro/C1-type" evidence="1">
    <location>
        <begin position="12"/>
        <end position="67"/>
    </location>
</feature>
<keyword evidence="2" id="KW-0238">DNA-binding</keyword>
<dbReference type="Gene3D" id="2.10.109.10">
    <property type="entry name" value="Umud Fragment, subunit A"/>
    <property type="match status" value="1"/>
</dbReference>
<dbReference type="InterPro" id="IPR001387">
    <property type="entry name" value="Cro/C1-type_HTH"/>
</dbReference>
<keyword evidence="3" id="KW-1185">Reference proteome</keyword>
<accession>A0A2Z4IEU0</accession>
<dbReference type="PROSITE" id="PS50943">
    <property type="entry name" value="HTH_CROC1"/>
    <property type="match status" value="1"/>
</dbReference>
<reference evidence="2 3" key="1">
    <citation type="submission" date="2018-06" db="EMBL/GenBank/DDBJ databases">
        <title>Echinicola strongylocentroti sp. nov., isolated from a sea urchin Strongylocentrotus intermedius.</title>
        <authorList>
            <person name="Bae S.S."/>
        </authorList>
    </citation>
    <scope>NUCLEOTIDE SEQUENCE [LARGE SCALE GENOMIC DNA]</scope>
    <source>
        <strain evidence="2 3">MEBiC08714</strain>
    </source>
</reference>
<organism evidence="2 3">
    <name type="scientific">Echinicola strongylocentroti</name>
    <dbReference type="NCBI Taxonomy" id="1795355"/>
    <lineage>
        <taxon>Bacteria</taxon>
        <taxon>Pseudomonadati</taxon>
        <taxon>Bacteroidota</taxon>
        <taxon>Cytophagia</taxon>
        <taxon>Cytophagales</taxon>
        <taxon>Cyclobacteriaceae</taxon>
        <taxon>Echinicola</taxon>
    </lineage>
</organism>
<evidence type="ECO:0000259" key="1">
    <source>
        <dbReference type="PROSITE" id="PS50943"/>
    </source>
</evidence>
<dbReference type="KEGG" id="est:DN752_04395"/>
<dbReference type="CDD" id="cd00093">
    <property type="entry name" value="HTH_XRE"/>
    <property type="match status" value="1"/>
</dbReference>
<dbReference type="EMBL" id="CP030041">
    <property type="protein sequence ID" value="AWW29444.1"/>
    <property type="molecule type" value="Genomic_DNA"/>
</dbReference>
<name>A0A2Z4IEU0_9BACT</name>
<proteinExistence type="predicted"/>
<dbReference type="Proteomes" id="UP000248688">
    <property type="component" value="Chromosome"/>
</dbReference>
<dbReference type="GO" id="GO:0003677">
    <property type="term" value="F:DNA binding"/>
    <property type="evidence" value="ECO:0007669"/>
    <property type="project" value="UniProtKB-KW"/>
</dbReference>
<sequence>MDNTSFFWSSNIKFLRKRKKMSQMSLAEKLDISRPKVNTHENGHVKNPPMADMVLFSDFFRMSIDTLVKVDLSTLSELKLRDLEAGNDVYLKGGSMRILATTVNNDNQENVELVPVKAKAGYLSGHSDPGFISKLPVFNLPQLDVNRKYRMFPTEGDSMLPVPEGAFVIAEFLQDWSGIKEKTACIVVTKEEGISFKLVTDRIEKNRSLLLESLNSLYEPYEVDVMEVLEVWKFHSYFTENIPGPMSSMEQMGRDVREIKATLHTLAKKEK</sequence>
<evidence type="ECO:0000313" key="3">
    <source>
        <dbReference type="Proteomes" id="UP000248688"/>
    </source>
</evidence>
<dbReference type="Pfam" id="PF13443">
    <property type="entry name" value="HTH_26"/>
    <property type="match status" value="1"/>
</dbReference>
<gene>
    <name evidence="2" type="ORF">DN752_04395</name>
</gene>
<dbReference type="SMART" id="SM00530">
    <property type="entry name" value="HTH_XRE"/>
    <property type="match status" value="1"/>
</dbReference>
<dbReference type="InterPro" id="IPR010982">
    <property type="entry name" value="Lambda_DNA-bd_dom_sf"/>
</dbReference>